<keyword evidence="2 7" id="KW-0255">Endonuclease</keyword>
<comment type="similarity">
    <text evidence="6">Belongs to the Vsr family.</text>
</comment>
<protein>
    <submittedName>
        <fullName evidence="7">Very short patch repair endonuclease</fullName>
    </submittedName>
</protein>
<keyword evidence="5" id="KW-0234">DNA repair</keyword>
<dbReference type="GO" id="GO:0004519">
    <property type="term" value="F:endonuclease activity"/>
    <property type="evidence" value="ECO:0007669"/>
    <property type="project" value="UniProtKB-KW"/>
</dbReference>
<organism evidence="7 8">
    <name type="scientific">Sphingomonas brevis</name>
    <dbReference type="NCBI Taxonomy" id="2908206"/>
    <lineage>
        <taxon>Bacteria</taxon>
        <taxon>Pseudomonadati</taxon>
        <taxon>Pseudomonadota</taxon>
        <taxon>Alphaproteobacteria</taxon>
        <taxon>Sphingomonadales</taxon>
        <taxon>Sphingomonadaceae</taxon>
        <taxon>Sphingomonas</taxon>
    </lineage>
</organism>
<keyword evidence="1" id="KW-0540">Nuclease</keyword>
<name>A0ABT0SAY8_9SPHN</name>
<evidence type="ECO:0000313" key="8">
    <source>
        <dbReference type="Proteomes" id="UP001165383"/>
    </source>
</evidence>
<dbReference type="InterPro" id="IPR011335">
    <property type="entry name" value="Restrct_endonuc-II-like"/>
</dbReference>
<evidence type="ECO:0000256" key="3">
    <source>
        <dbReference type="ARBA" id="ARBA00022763"/>
    </source>
</evidence>
<accession>A0ABT0SAY8</accession>
<keyword evidence="4" id="KW-0378">Hydrolase</keyword>
<dbReference type="Proteomes" id="UP001165383">
    <property type="component" value="Unassembled WGS sequence"/>
</dbReference>
<dbReference type="Pfam" id="PF03852">
    <property type="entry name" value="Vsr"/>
    <property type="match status" value="1"/>
</dbReference>
<dbReference type="SUPFAM" id="SSF52980">
    <property type="entry name" value="Restriction endonuclease-like"/>
    <property type="match status" value="1"/>
</dbReference>
<keyword evidence="8" id="KW-1185">Reference proteome</keyword>
<sequence>MSGIRAKNTQPEMILRRLLHRAGFRFRLHRPDLPGKPDLVLKRWRAVIHVHGCFWHSHGCHRFRLPATNAEEWASKLETNRRRDTVVRAKLEQLGWRQLMVWECALTGRTRLADAALLAALDRWLRCDEWTGEISGNRASGRG</sequence>
<dbReference type="NCBIfam" id="TIGR00632">
    <property type="entry name" value="vsr"/>
    <property type="match status" value="1"/>
</dbReference>
<dbReference type="EMBL" id="JAMGBB010000001">
    <property type="protein sequence ID" value="MCL6741581.1"/>
    <property type="molecule type" value="Genomic_DNA"/>
</dbReference>
<evidence type="ECO:0000256" key="1">
    <source>
        <dbReference type="ARBA" id="ARBA00022722"/>
    </source>
</evidence>
<dbReference type="CDD" id="cd00221">
    <property type="entry name" value="Vsr"/>
    <property type="match status" value="1"/>
</dbReference>
<evidence type="ECO:0000256" key="4">
    <source>
        <dbReference type="ARBA" id="ARBA00022801"/>
    </source>
</evidence>
<evidence type="ECO:0000313" key="7">
    <source>
        <dbReference type="EMBL" id="MCL6741581.1"/>
    </source>
</evidence>
<reference evidence="7" key="1">
    <citation type="submission" date="2022-05" db="EMBL/GenBank/DDBJ databases">
        <authorList>
            <person name="Jo J.-H."/>
            <person name="Im W.-T."/>
        </authorList>
    </citation>
    <scope>NUCLEOTIDE SEQUENCE</scope>
    <source>
        <strain evidence="7">RB56-2</strain>
    </source>
</reference>
<dbReference type="InterPro" id="IPR004603">
    <property type="entry name" value="DNA_mismatch_endonuc_vsr"/>
</dbReference>
<proteinExistence type="inferred from homology"/>
<evidence type="ECO:0000256" key="5">
    <source>
        <dbReference type="ARBA" id="ARBA00023204"/>
    </source>
</evidence>
<dbReference type="Gene3D" id="3.40.960.10">
    <property type="entry name" value="VSR Endonuclease"/>
    <property type="match status" value="1"/>
</dbReference>
<gene>
    <name evidence="7" type="ORF">LZ518_10600</name>
</gene>
<comment type="caution">
    <text evidence="7">The sequence shown here is derived from an EMBL/GenBank/DDBJ whole genome shotgun (WGS) entry which is preliminary data.</text>
</comment>
<evidence type="ECO:0000256" key="2">
    <source>
        <dbReference type="ARBA" id="ARBA00022759"/>
    </source>
</evidence>
<evidence type="ECO:0000256" key="6">
    <source>
        <dbReference type="ARBA" id="ARBA00029466"/>
    </source>
</evidence>
<keyword evidence="3" id="KW-0227">DNA damage</keyword>